<accession>W4QL69</accession>
<evidence type="ECO:0000259" key="4">
    <source>
        <dbReference type="PROSITE" id="PS50977"/>
    </source>
</evidence>
<proteinExistence type="predicted"/>
<evidence type="ECO:0000256" key="2">
    <source>
        <dbReference type="ARBA" id="ARBA00023125"/>
    </source>
</evidence>
<evidence type="ECO:0000313" key="6">
    <source>
        <dbReference type="Proteomes" id="UP000018895"/>
    </source>
</evidence>
<name>W4QL69_9BACI</name>
<evidence type="ECO:0000256" key="1">
    <source>
        <dbReference type="ARBA" id="ARBA00022491"/>
    </source>
</evidence>
<dbReference type="InterPro" id="IPR050624">
    <property type="entry name" value="HTH-type_Tx_Regulator"/>
</dbReference>
<dbReference type="PANTHER" id="PTHR43479">
    <property type="entry name" value="ACREF/ENVCD OPERON REPRESSOR-RELATED"/>
    <property type="match status" value="1"/>
</dbReference>
<evidence type="ECO:0000256" key="3">
    <source>
        <dbReference type="PROSITE-ProRule" id="PRU00335"/>
    </source>
</evidence>
<dbReference type="PANTHER" id="PTHR43479:SF11">
    <property type="entry name" value="ACREF_ENVCD OPERON REPRESSOR-RELATED"/>
    <property type="match status" value="1"/>
</dbReference>
<keyword evidence="6" id="KW-1185">Reference proteome</keyword>
<feature type="DNA-binding region" description="H-T-H motif" evidence="3">
    <location>
        <begin position="10"/>
        <end position="29"/>
    </location>
</feature>
<dbReference type="Proteomes" id="UP000018895">
    <property type="component" value="Unassembled WGS sequence"/>
</dbReference>
<feature type="domain" description="HTH tetR-type" evidence="4">
    <location>
        <begin position="1"/>
        <end position="47"/>
    </location>
</feature>
<comment type="caution">
    <text evidence="5">The sequence shown here is derived from an EMBL/GenBank/DDBJ whole genome shotgun (WGS) entry which is preliminary data.</text>
</comment>
<dbReference type="SUPFAM" id="SSF46689">
    <property type="entry name" value="Homeodomain-like"/>
    <property type="match status" value="1"/>
</dbReference>
<dbReference type="Gene3D" id="1.10.357.10">
    <property type="entry name" value="Tetracycline Repressor, domain 2"/>
    <property type="match status" value="1"/>
</dbReference>
<organism evidence="5 6">
    <name type="scientific">Halalkalibacter hemicellulosilyticusJCM 9152</name>
    <dbReference type="NCBI Taxonomy" id="1236971"/>
    <lineage>
        <taxon>Bacteria</taxon>
        <taxon>Bacillati</taxon>
        <taxon>Bacillota</taxon>
        <taxon>Bacilli</taxon>
        <taxon>Bacillales</taxon>
        <taxon>Bacillaceae</taxon>
        <taxon>Halalkalibacter</taxon>
    </lineage>
</organism>
<keyword evidence="2 3" id="KW-0238">DNA-binding</keyword>
<reference evidence="5" key="1">
    <citation type="journal article" date="2014" name="Genome Announc.">
        <title>Draft Genome Sequences of Three Alkaliphilic Bacillus Strains, Bacillus wakoensis JCM 9140T, Bacillus akibai JCM 9157T, and Bacillus hemicellulosilyticus JCM 9152T.</title>
        <authorList>
            <person name="Yuki M."/>
            <person name="Oshima K."/>
            <person name="Suda W."/>
            <person name="Oshida Y."/>
            <person name="Kitamura K."/>
            <person name="Iida T."/>
            <person name="Hattori M."/>
            <person name="Ohkuma M."/>
        </authorList>
    </citation>
    <scope>NUCLEOTIDE SEQUENCE [LARGE SCALE GENOMIC DNA]</scope>
    <source>
        <strain evidence="5">JCM 9152</strain>
    </source>
</reference>
<dbReference type="PROSITE" id="PS50977">
    <property type="entry name" value="HTH_TETR_2"/>
    <property type="match status" value="1"/>
</dbReference>
<dbReference type="Pfam" id="PF00440">
    <property type="entry name" value="TetR_N"/>
    <property type="match status" value="1"/>
</dbReference>
<dbReference type="GO" id="GO:0003677">
    <property type="term" value="F:DNA binding"/>
    <property type="evidence" value="ECO:0007669"/>
    <property type="project" value="UniProtKB-UniRule"/>
</dbReference>
<keyword evidence="1" id="KW-0678">Repressor</keyword>
<dbReference type="InterPro" id="IPR001647">
    <property type="entry name" value="HTH_TetR"/>
</dbReference>
<sequence>MTKHGFSKVNVNEIAELANVSPATIFNYFETKENLYENMMNHWIDQVLADYEHILYSQLPFNQKLKELFTHESVNLKKAASIKGHDSSVSPLTFIYSNNEEKFISFYLKLVALGKEEGYISSHYSNKVLLRYLNMYLHEFIQLSVQNENEDSDIDQLLELFFYGLTGNKVISFEENDS</sequence>
<dbReference type="STRING" id="1236971.JCM9152_4191"/>
<gene>
    <name evidence="5" type="ORF">JCM9152_4191</name>
</gene>
<protein>
    <submittedName>
        <fullName evidence="5">Transcriptional regulator</fullName>
    </submittedName>
</protein>
<dbReference type="AlphaFoldDB" id="W4QL69"/>
<dbReference type="InterPro" id="IPR009057">
    <property type="entry name" value="Homeodomain-like_sf"/>
</dbReference>
<dbReference type="EMBL" id="BAUU01000043">
    <property type="protein sequence ID" value="GAE32647.1"/>
    <property type="molecule type" value="Genomic_DNA"/>
</dbReference>
<evidence type="ECO:0000313" key="5">
    <source>
        <dbReference type="EMBL" id="GAE32647.1"/>
    </source>
</evidence>